<dbReference type="InterPro" id="IPR016181">
    <property type="entry name" value="Acyl_CoA_acyltransferase"/>
</dbReference>
<comment type="caution">
    <text evidence="2">The sequence shown here is derived from an EMBL/GenBank/DDBJ whole genome shotgun (WGS) entry which is preliminary data.</text>
</comment>
<dbReference type="PROSITE" id="PS51186">
    <property type="entry name" value="GNAT"/>
    <property type="match status" value="1"/>
</dbReference>
<sequence length="186" mass="19949">MQRAVTLRPLSTQDADEVLAGFLADPQMQHQGDVRDRDSATAYIEFLTSAEQGNAGFGVQVGARCAGVVGINGADAHKLGWFFYWMHPDFRGQGITSRAAATVAAWALSTGGFQRLELGHRANNPASGRVAVAAGFVPEGLERKKFIHQGQRVDVLTYGRLATDPAPQTPLLPRVDHDGTIRLAVG</sequence>
<name>A0A7W5XKB1_9MICC</name>
<dbReference type="GO" id="GO:1990189">
    <property type="term" value="F:protein N-terminal-serine acetyltransferase activity"/>
    <property type="evidence" value="ECO:0007669"/>
    <property type="project" value="TreeGrafter"/>
</dbReference>
<keyword evidence="2" id="KW-0808">Transferase</keyword>
<dbReference type="PANTHER" id="PTHR43441">
    <property type="entry name" value="RIBOSOMAL-PROTEIN-SERINE ACETYLTRANSFERASE"/>
    <property type="match status" value="1"/>
</dbReference>
<dbReference type="AlphaFoldDB" id="A0A7W5XKB1"/>
<dbReference type="RefSeq" id="WP_183357124.1">
    <property type="nucleotide sequence ID" value="NZ_BAABKR010000005.1"/>
</dbReference>
<dbReference type="GO" id="GO:0005737">
    <property type="term" value="C:cytoplasm"/>
    <property type="evidence" value="ECO:0007669"/>
    <property type="project" value="TreeGrafter"/>
</dbReference>
<dbReference type="Gene3D" id="3.40.630.30">
    <property type="match status" value="1"/>
</dbReference>
<dbReference type="Pfam" id="PF13302">
    <property type="entry name" value="Acetyltransf_3"/>
    <property type="match status" value="1"/>
</dbReference>
<dbReference type="InterPro" id="IPR051908">
    <property type="entry name" value="Ribosomal_N-acetyltransferase"/>
</dbReference>
<evidence type="ECO:0000313" key="3">
    <source>
        <dbReference type="Proteomes" id="UP000547528"/>
    </source>
</evidence>
<dbReference type="EMBL" id="JACIBT010000001">
    <property type="protein sequence ID" value="MBB3666710.1"/>
    <property type="molecule type" value="Genomic_DNA"/>
</dbReference>
<dbReference type="PANTHER" id="PTHR43441:SF10">
    <property type="entry name" value="ACETYLTRANSFERASE"/>
    <property type="match status" value="1"/>
</dbReference>
<gene>
    <name evidence="2" type="ORF">FHX47_000303</name>
</gene>
<dbReference type="InterPro" id="IPR000182">
    <property type="entry name" value="GNAT_dom"/>
</dbReference>
<dbReference type="Proteomes" id="UP000547528">
    <property type="component" value="Unassembled WGS sequence"/>
</dbReference>
<reference evidence="2 3" key="1">
    <citation type="submission" date="2020-08" db="EMBL/GenBank/DDBJ databases">
        <title>Sequencing the genomes of 1000 actinobacteria strains.</title>
        <authorList>
            <person name="Klenk H.-P."/>
        </authorList>
    </citation>
    <scope>NUCLEOTIDE SEQUENCE [LARGE SCALE GENOMIC DNA]</scope>
    <source>
        <strain evidence="2 3">DSM 28238</strain>
    </source>
</reference>
<organism evidence="2 3">
    <name type="scientific">Garicola koreensis</name>
    <dbReference type="NCBI Taxonomy" id="1262554"/>
    <lineage>
        <taxon>Bacteria</taxon>
        <taxon>Bacillati</taxon>
        <taxon>Actinomycetota</taxon>
        <taxon>Actinomycetes</taxon>
        <taxon>Micrococcales</taxon>
        <taxon>Micrococcaceae</taxon>
        <taxon>Garicola</taxon>
    </lineage>
</organism>
<dbReference type="SUPFAM" id="SSF55729">
    <property type="entry name" value="Acyl-CoA N-acyltransferases (Nat)"/>
    <property type="match status" value="1"/>
</dbReference>
<accession>A0A7W5XKB1</accession>
<protein>
    <submittedName>
        <fullName evidence="2">RimJ/RimL family protein N-acetyltransferase</fullName>
    </submittedName>
</protein>
<feature type="domain" description="N-acetyltransferase" evidence="1">
    <location>
        <begin position="5"/>
        <end position="163"/>
    </location>
</feature>
<proteinExistence type="predicted"/>
<dbReference type="GO" id="GO:0008999">
    <property type="term" value="F:protein-N-terminal-alanine acetyltransferase activity"/>
    <property type="evidence" value="ECO:0007669"/>
    <property type="project" value="TreeGrafter"/>
</dbReference>
<keyword evidence="3" id="KW-1185">Reference proteome</keyword>
<evidence type="ECO:0000313" key="2">
    <source>
        <dbReference type="EMBL" id="MBB3666710.1"/>
    </source>
</evidence>
<evidence type="ECO:0000259" key="1">
    <source>
        <dbReference type="PROSITE" id="PS51186"/>
    </source>
</evidence>